<proteinExistence type="predicted"/>
<keyword evidence="2" id="KW-1185">Reference proteome</keyword>
<evidence type="ECO:0000313" key="2">
    <source>
        <dbReference type="Proteomes" id="UP000095767"/>
    </source>
</evidence>
<accession>A0A1E5UKD2</accession>
<protein>
    <submittedName>
        <fullName evidence="1">Uncharacterized protein</fullName>
    </submittedName>
</protein>
<comment type="caution">
    <text evidence="1">The sequence shown here is derived from an EMBL/GenBank/DDBJ whole genome shotgun (WGS) entry which is preliminary data.</text>
</comment>
<sequence>MLCHVNPEVLISNAKGLENFKSLKNAAKDCGSVWFPDW</sequence>
<evidence type="ECO:0000313" key="1">
    <source>
        <dbReference type="EMBL" id="OEL13343.1"/>
    </source>
</evidence>
<dbReference type="Proteomes" id="UP000095767">
    <property type="component" value="Unassembled WGS sequence"/>
</dbReference>
<dbReference type="AlphaFoldDB" id="A0A1E5UKD2"/>
<reference evidence="1 2" key="1">
    <citation type="submission" date="2016-09" db="EMBL/GenBank/DDBJ databases">
        <title>The draft genome of Dichanthelium oligosanthes: A C3 panicoid grass species.</title>
        <authorList>
            <person name="Studer A.J."/>
            <person name="Schnable J.C."/>
            <person name="Brutnell T.P."/>
        </authorList>
    </citation>
    <scope>NUCLEOTIDE SEQUENCE [LARGE SCALE GENOMIC DNA]</scope>
    <source>
        <strain evidence="2">cv. Kellogg 1175</strain>
        <tissue evidence="1">Leaf</tissue>
    </source>
</reference>
<organism evidence="1 2">
    <name type="scientific">Dichanthelium oligosanthes</name>
    <dbReference type="NCBI Taxonomy" id="888268"/>
    <lineage>
        <taxon>Eukaryota</taxon>
        <taxon>Viridiplantae</taxon>
        <taxon>Streptophyta</taxon>
        <taxon>Embryophyta</taxon>
        <taxon>Tracheophyta</taxon>
        <taxon>Spermatophyta</taxon>
        <taxon>Magnoliopsida</taxon>
        <taxon>Liliopsida</taxon>
        <taxon>Poales</taxon>
        <taxon>Poaceae</taxon>
        <taxon>PACMAD clade</taxon>
        <taxon>Panicoideae</taxon>
        <taxon>Panicodae</taxon>
        <taxon>Paniceae</taxon>
        <taxon>Dichantheliinae</taxon>
        <taxon>Dichanthelium</taxon>
    </lineage>
</organism>
<name>A0A1E5UKD2_9POAL</name>
<dbReference type="EMBL" id="LWDX02073721">
    <property type="protein sequence ID" value="OEL13343.1"/>
    <property type="molecule type" value="Genomic_DNA"/>
</dbReference>
<gene>
    <name evidence="1" type="ORF">BAE44_0025638</name>
</gene>